<keyword evidence="1" id="KW-0489">Methyltransferase</keyword>
<dbReference type="AlphaFoldDB" id="A0A4D9DLE6"/>
<dbReference type="Proteomes" id="UP000297703">
    <property type="component" value="Unassembled WGS sequence"/>
</dbReference>
<keyword evidence="1" id="KW-0808">Transferase</keyword>
<dbReference type="EMBL" id="QXTE01000520">
    <property type="protein sequence ID" value="TFJ97201.1"/>
    <property type="molecule type" value="Genomic_DNA"/>
</dbReference>
<accession>A0A4D9DLE6</accession>
<protein>
    <submittedName>
        <fullName evidence="1">Transmembrane O-methyltransferase</fullName>
    </submittedName>
</protein>
<keyword evidence="2" id="KW-1185">Reference proteome</keyword>
<keyword evidence="1" id="KW-0472">Membrane</keyword>
<proteinExistence type="predicted"/>
<organism evidence="1 2">
    <name type="scientific">Platysternon megacephalum</name>
    <name type="common">big-headed turtle</name>
    <dbReference type="NCBI Taxonomy" id="55544"/>
    <lineage>
        <taxon>Eukaryota</taxon>
        <taxon>Metazoa</taxon>
        <taxon>Chordata</taxon>
        <taxon>Craniata</taxon>
        <taxon>Vertebrata</taxon>
        <taxon>Euteleostomi</taxon>
        <taxon>Archelosauria</taxon>
        <taxon>Testudinata</taxon>
        <taxon>Testudines</taxon>
        <taxon>Cryptodira</taxon>
        <taxon>Durocryptodira</taxon>
        <taxon>Testudinoidea</taxon>
        <taxon>Platysternidae</taxon>
        <taxon>Platysternon</taxon>
    </lineage>
</organism>
<evidence type="ECO:0000313" key="2">
    <source>
        <dbReference type="Proteomes" id="UP000297703"/>
    </source>
</evidence>
<dbReference type="GO" id="GO:0032259">
    <property type="term" value="P:methylation"/>
    <property type="evidence" value="ECO:0007669"/>
    <property type="project" value="UniProtKB-KW"/>
</dbReference>
<name>A0A4D9DLE6_9SAUR</name>
<reference evidence="1 2" key="1">
    <citation type="submission" date="2019-04" db="EMBL/GenBank/DDBJ databases">
        <title>Draft genome of the big-headed turtle Platysternon megacephalum.</title>
        <authorList>
            <person name="Gong S."/>
        </authorList>
    </citation>
    <scope>NUCLEOTIDE SEQUENCE [LARGE SCALE GENOMIC DNA]</scope>
    <source>
        <strain evidence="1">DO16091913</strain>
        <tissue evidence="1">Muscle</tissue>
    </source>
</reference>
<reference evidence="1 2" key="2">
    <citation type="submission" date="2019-04" db="EMBL/GenBank/DDBJ databases">
        <title>The genome sequence of big-headed turtle.</title>
        <authorList>
            <person name="Gong S."/>
        </authorList>
    </citation>
    <scope>NUCLEOTIDE SEQUENCE [LARGE SCALE GENOMIC DNA]</scope>
    <source>
        <strain evidence="1">DO16091913</strain>
        <tissue evidence="1">Muscle</tissue>
    </source>
</reference>
<keyword evidence="1" id="KW-0812">Transmembrane</keyword>
<comment type="caution">
    <text evidence="1">The sequence shown here is derived from an EMBL/GenBank/DDBJ whole genome shotgun (WGS) entry which is preliminary data.</text>
</comment>
<sequence>MQKQLNKALPGIKGQQCLTSIFPLAKEKCEKESSKKLPFFMFSNHHWSKSQFPAQCLHKVNVYVTTSTAFSHPLRYTIASIGWYAQAPSLYHQEEEIKAHYYPWHYRLTHHCSILGCHG</sequence>
<gene>
    <name evidence="1" type="ORF">DR999_PMT20973</name>
</gene>
<evidence type="ECO:0000313" key="1">
    <source>
        <dbReference type="EMBL" id="TFJ97201.1"/>
    </source>
</evidence>
<dbReference type="GO" id="GO:0008168">
    <property type="term" value="F:methyltransferase activity"/>
    <property type="evidence" value="ECO:0007669"/>
    <property type="project" value="UniProtKB-KW"/>
</dbReference>